<dbReference type="PROSITE" id="PS51462">
    <property type="entry name" value="NUDIX"/>
    <property type="match status" value="1"/>
</dbReference>
<dbReference type="PATRIC" id="fig|1391654.3.peg.8391"/>
<proteinExistence type="inferred from homology"/>
<comment type="catalytic activity">
    <reaction evidence="1">
        <text>GDP-alpha-D-mannose + H2O = alpha-D-mannose 1-phosphate + GMP + 2 H(+)</text>
        <dbReference type="Rhea" id="RHEA:27978"/>
        <dbReference type="ChEBI" id="CHEBI:15377"/>
        <dbReference type="ChEBI" id="CHEBI:15378"/>
        <dbReference type="ChEBI" id="CHEBI:57527"/>
        <dbReference type="ChEBI" id="CHEBI:58115"/>
        <dbReference type="ChEBI" id="CHEBI:58409"/>
    </reaction>
</comment>
<reference evidence="10 11" key="1">
    <citation type="submission" date="2015-08" db="EMBL/GenBank/DDBJ databases">
        <authorList>
            <person name="Babu N.S."/>
            <person name="Beckwith C.J."/>
            <person name="Beseler K.G."/>
            <person name="Brison A."/>
            <person name="Carone J.V."/>
            <person name="Caskin T.P."/>
            <person name="Diamond M."/>
            <person name="Durham M.E."/>
            <person name="Foxe J.M."/>
            <person name="Go M."/>
            <person name="Henderson B.A."/>
            <person name="Jones I.B."/>
            <person name="McGettigan J.A."/>
            <person name="Micheletti S.J."/>
            <person name="Nasrallah M.E."/>
            <person name="Ortiz D."/>
            <person name="Piller C.R."/>
            <person name="Privatt S.R."/>
            <person name="Schneider S.L."/>
            <person name="Sharp S."/>
            <person name="Smith T.C."/>
            <person name="Stanton J.D."/>
            <person name="Ullery H.E."/>
            <person name="Wilson R.J."/>
            <person name="Serrano M.G."/>
            <person name="Buck G."/>
            <person name="Lee V."/>
            <person name="Wang Y."/>
            <person name="Carvalho R."/>
            <person name="Voegtly L."/>
            <person name="Shi R."/>
            <person name="Duckworth R."/>
            <person name="Johnson A."/>
            <person name="Loviza R."/>
            <person name="Walstead R."/>
            <person name="Shah Z."/>
            <person name="Kiflezghi M."/>
            <person name="Wade K."/>
            <person name="Ball S.L."/>
            <person name="Bradley K.W."/>
            <person name="Asai D.J."/>
            <person name="Bowman C.A."/>
            <person name="Russell D.A."/>
            <person name="Pope W.H."/>
            <person name="Jacobs-Sera D."/>
            <person name="Hendrix R.W."/>
            <person name="Hatfull G.F."/>
        </authorList>
    </citation>
    <scope>NUCLEOTIDE SEQUENCE [LARGE SCALE GENOMIC DNA]</scope>
    <source>
        <strain evidence="10 11">DSM 27648</strain>
    </source>
</reference>
<dbReference type="STRING" id="1391654.AKJ09_08282"/>
<dbReference type="PANTHER" id="PTHR11839:SF18">
    <property type="entry name" value="NUDIX HYDROLASE DOMAIN-CONTAINING PROTEIN"/>
    <property type="match status" value="1"/>
</dbReference>
<evidence type="ECO:0000256" key="2">
    <source>
        <dbReference type="ARBA" id="ARBA00001946"/>
    </source>
</evidence>
<dbReference type="GO" id="GO:0019693">
    <property type="term" value="P:ribose phosphate metabolic process"/>
    <property type="evidence" value="ECO:0007669"/>
    <property type="project" value="TreeGrafter"/>
</dbReference>
<dbReference type="InterPro" id="IPR000086">
    <property type="entry name" value="NUDIX_hydrolase_dom"/>
</dbReference>
<feature type="domain" description="Nudix hydrolase" evidence="9">
    <location>
        <begin position="53"/>
        <end position="202"/>
    </location>
</feature>
<dbReference type="GO" id="GO:0006753">
    <property type="term" value="P:nucleoside phosphate metabolic process"/>
    <property type="evidence" value="ECO:0007669"/>
    <property type="project" value="TreeGrafter"/>
</dbReference>
<evidence type="ECO:0000256" key="3">
    <source>
        <dbReference type="ARBA" id="ARBA00007275"/>
    </source>
</evidence>
<evidence type="ECO:0000256" key="8">
    <source>
        <dbReference type="RuleBase" id="RU003476"/>
    </source>
</evidence>
<dbReference type="Gene3D" id="3.90.79.10">
    <property type="entry name" value="Nucleoside Triphosphate Pyrophosphohydrolase"/>
    <property type="match status" value="1"/>
</dbReference>
<evidence type="ECO:0000256" key="4">
    <source>
        <dbReference type="ARBA" id="ARBA00016377"/>
    </source>
</evidence>
<dbReference type="SUPFAM" id="SSF55811">
    <property type="entry name" value="Nudix"/>
    <property type="match status" value="1"/>
</dbReference>
<dbReference type="InterPro" id="IPR020476">
    <property type="entry name" value="Nudix_hydrolase"/>
</dbReference>
<evidence type="ECO:0000259" key="9">
    <source>
        <dbReference type="PROSITE" id="PS51462"/>
    </source>
</evidence>
<evidence type="ECO:0000256" key="5">
    <source>
        <dbReference type="ARBA" id="ARBA00022801"/>
    </source>
</evidence>
<dbReference type="KEGG" id="llu:AKJ09_08282"/>
<evidence type="ECO:0000256" key="1">
    <source>
        <dbReference type="ARBA" id="ARBA00000847"/>
    </source>
</evidence>
<gene>
    <name evidence="10" type="ORF">AKJ09_08282</name>
</gene>
<dbReference type="InterPro" id="IPR015797">
    <property type="entry name" value="NUDIX_hydrolase-like_dom_sf"/>
</dbReference>
<evidence type="ECO:0000313" key="11">
    <source>
        <dbReference type="Proteomes" id="UP000064967"/>
    </source>
</evidence>
<sequence length="213" mass="23666">MTPVALELPAVELSVVREELANADGFLRVRRVELVAKHEGETSSRFTYEVLDRTALDASIIVAHHEVDGVEHVWLLSSIRPPLALRPIEPRVSAVLWELPAGLVEPGEPPREGARRELEEELGFAVRTEELEPLGGYTIPAPGFVGELHHIFHVRVDPRTRREPTGDGSVLESYARIVSMPLARALEACRLGEIRDAKTELALRRLADLLHHG</sequence>
<evidence type="ECO:0000256" key="6">
    <source>
        <dbReference type="ARBA" id="ARBA00032162"/>
    </source>
</evidence>
<dbReference type="AlphaFoldDB" id="A0A0K1Q7B4"/>
<comment type="cofactor">
    <cofactor evidence="2">
        <name>Mg(2+)</name>
        <dbReference type="ChEBI" id="CHEBI:18420"/>
    </cofactor>
</comment>
<dbReference type="PROSITE" id="PS00893">
    <property type="entry name" value="NUDIX_BOX"/>
    <property type="match status" value="1"/>
</dbReference>
<name>A0A0K1Q7B4_9BACT</name>
<dbReference type="Proteomes" id="UP000064967">
    <property type="component" value="Chromosome"/>
</dbReference>
<dbReference type="CDD" id="cd03424">
    <property type="entry name" value="NUDIX_ADPRase_Nudt5_UGPPase_Nudt14"/>
    <property type="match status" value="1"/>
</dbReference>
<dbReference type="OrthoDB" id="5381362at2"/>
<accession>A0A0K1Q7B4</accession>
<evidence type="ECO:0000256" key="7">
    <source>
        <dbReference type="ARBA" id="ARBA00032272"/>
    </source>
</evidence>
<dbReference type="EMBL" id="CP012333">
    <property type="protein sequence ID" value="AKV01619.1"/>
    <property type="molecule type" value="Genomic_DNA"/>
</dbReference>
<dbReference type="GO" id="GO:0016462">
    <property type="term" value="F:pyrophosphatase activity"/>
    <property type="evidence" value="ECO:0007669"/>
    <property type="project" value="UniProtKB-ARBA"/>
</dbReference>
<dbReference type="InterPro" id="IPR020084">
    <property type="entry name" value="NUDIX_hydrolase_CS"/>
</dbReference>
<dbReference type="PRINTS" id="PR00502">
    <property type="entry name" value="NUDIXFAMILY"/>
</dbReference>
<organism evidence="10 11">
    <name type="scientific">Labilithrix luteola</name>
    <dbReference type="NCBI Taxonomy" id="1391654"/>
    <lineage>
        <taxon>Bacteria</taxon>
        <taxon>Pseudomonadati</taxon>
        <taxon>Myxococcota</taxon>
        <taxon>Polyangia</taxon>
        <taxon>Polyangiales</taxon>
        <taxon>Labilitrichaceae</taxon>
        <taxon>Labilithrix</taxon>
    </lineage>
</organism>
<dbReference type="PANTHER" id="PTHR11839">
    <property type="entry name" value="UDP/ADP-SUGAR PYROPHOSPHATASE"/>
    <property type="match status" value="1"/>
</dbReference>
<protein>
    <recommendedName>
        <fullName evidence="4">GDP-mannose pyrophosphatase</fullName>
    </recommendedName>
    <alternativeName>
        <fullName evidence="6">GDP-mannose hydrolase</fullName>
    </alternativeName>
    <alternativeName>
        <fullName evidence="7">GDPMK</fullName>
    </alternativeName>
</protein>
<dbReference type="Pfam" id="PF00293">
    <property type="entry name" value="NUDIX"/>
    <property type="match status" value="1"/>
</dbReference>
<keyword evidence="11" id="KW-1185">Reference proteome</keyword>
<comment type="similarity">
    <text evidence="3">Belongs to the Nudix hydrolase family. NudK subfamily.</text>
</comment>
<evidence type="ECO:0000313" key="10">
    <source>
        <dbReference type="EMBL" id="AKV01619.1"/>
    </source>
</evidence>
<keyword evidence="5 8" id="KW-0378">Hydrolase</keyword>